<sequence length="54" mass="6033">REHQHMKPNLISGKTGYGDTTIIGSQAEMSKTPEIWPDPIISPPGSSYPEWLPR</sequence>
<feature type="region of interest" description="Disordered" evidence="1">
    <location>
        <begin position="1"/>
        <end position="54"/>
    </location>
</feature>
<evidence type="ECO:0000313" key="2">
    <source>
        <dbReference type="EMBL" id="GAH09066.1"/>
    </source>
</evidence>
<evidence type="ECO:0000256" key="1">
    <source>
        <dbReference type="SAM" id="MobiDB-lite"/>
    </source>
</evidence>
<feature type="non-terminal residue" evidence="2">
    <location>
        <position position="1"/>
    </location>
</feature>
<protein>
    <submittedName>
        <fullName evidence="2">Uncharacterized protein</fullName>
    </submittedName>
</protein>
<accession>X1CL08</accession>
<dbReference type="EMBL" id="BART01037589">
    <property type="protein sequence ID" value="GAH09066.1"/>
    <property type="molecule type" value="Genomic_DNA"/>
</dbReference>
<comment type="caution">
    <text evidence="2">The sequence shown here is derived from an EMBL/GenBank/DDBJ whole genome shotgun (WGS) entry which is preliminary data.</text>
</comment>
<name>X1CL08_9ZZZZ</name>
<reference evidence="2" key="1">
    <citation type="journal article" date="2014" name="Front. Microbiol.">
        <title>High frequency of phylogenetically diverse reductive dehalogenase-homologous genes in deep subseafloor sedimentary metagenomes.</title>
        <authorList>
            <person name="Kawai M."/>
            <person name="Futagami T."/>
            <person name="Toyoda A."/>
            <person name="Takaki Y."/>
            <person name="Nishi S."/>
            <person name="Hori S."/>
            <person name="Arai W."/>
            <person name="Tsubouchi T."/>
            <person name="Morono Y."/>
            <person name="Uchiyama I."/>
            <person name="Ito T."/>
            <person name="Fujiyama A."/>
            <person name="Inagaki F."/>
            <person name="Takami H."/>
        </authorList>
    </citation>
    <scope>NUCLEOTIDE SEQUENCE</scope>
    <source>
        <strain evidence="2">Expedition CK06-06</strain>
    </source>
</reference>
<proteinExistence type="predicted"/>
<organism evidence="2">
    <name type="scientific">marine sediment metagenome</name>
    <dbReference type="NCBI Taxonomy" id="412755"/>
    <lineage>
        <taxon>unclassified sequences</taxon>
        <taxon>metagenomes</taxon>
        <taxon>ecological metagenomes</taxon>
    </lineage>
</organism>
<dbReference type="AlphaFoldDB" id="X1CL08"/>
<gene>
    <name evidence="2" type="ORF">S01H4_62815</name>
</gene>